<evidence type="ECO:0000313" key="3">
    <source>
        <dbReference type="Proteomes" id="UP001163687"/>
    </source>
</evidence>
<dbReference type="RefSeq" id="WP_264843707.1">
    <property type="nucleotide sequence ID" value="NZ_AP025628.1"/>
</dbReference>
<dbReference type="EMBL" id="AP025628">
    <property type="protein sequence ID" value="BDG59589.1"/>
    <property type="molecule type" value="Genomic_DNA"/>
</dbReference>
<dbReference type="InterPro" id="IPR041164">
    <property type="entry name" value="LDcluster4"/>
</dbReference>
<name>A0AA35CJG4_9FIRM</name>
<dbReference type="PANTHER" id="PTHR43393">
    <property type="entry name" value="CYTOKININ RIBOSIDE 5'-MONOPHOSPHATE PHOSPHORIBOHYDROLASE"/>
    <property type="match status" value="1"/>
</dbReference>
<dbReference type="Gene3D" id="3.40.50.450">
    <property type="match status" value="1"/>
</dbReference>
<organism evidence="2 3">
    <name type="scientific">Caldinitratiruptor microaerophilus</name>
    <dbReference type="NCBI Taxonomy" id="671077"/>
    <lineage>
        <taxon>Bacteria</taxon>
        <taxon>Bacillati</taxon>
        <taxon>Bacillota</taxon>
        <taxon>Clostridia</taxon>
        <taxon>Eubacteriales</taxon>
        <taxon>Symbiobacteriaceae</taxon>
        <taxon>Caldinitratiruptor</taxon>
    </lineage>
</organism>
<dbReference type="InterPro" id="IPR052341">
    <property type="entry name" value="LOG_family_nucleotidases"/>
</dbReference>
<dbReference type="InterPro" id="IPR005268">
    <property type="entry name" value="CHP00725"/>
</dbReference>
<evidence type="ECO:0008006" key="4">
    <source>
        <dbReference type="Google" id="ProtNLM"/>
    </source>
</evidence>
<dbReference type="Proteomes" id="UP001163687">
    <property type="component" value="Chromosome"/>
</dbReference>
<dbReference type="GO" id="GO:0005829">
    <property type="term" value="C:cytosol"/>
    <property type="evidence" value="ECO:0007669"/>
    <property type="project" value="TreeGrafter"/>
</dbReference>
<feature type="region of interest" description="Disordered" evidence="1">
    <location>
        <begin position="174"/>
        <end position="197"/>
    </location>
</feature>
<accession>A0AA35CJG4</accession>
<sequence>MPLRIAVIGQSGEIGPKLRELARRVGAAVAAAGAILFTGGRDGVMAAASQGAREAGGVTVGILPGDDLGQANPYVDIPITTGLTMEGRSQVLIHTADAVVAVGGGNGTLGEISNAYLYRKPIVAVRGSGGWADRLQPVLIEGKYLDHRRLVAIRFASDPEEAVRLALELAGAAPAAGPAGGPPWDTVQGDVPAAGTR</sequence>
<evidence type="ECO:0000313" key="2">
    <source>
        <dbReference type="EMBL" id="BDG59589.1"/>
    </source>
</evidence>
<dbReference type="AlphaFoldDB" id="A0AA35CJG4"/>
<evidence type="ECO:0000256" key="1">
    <source>
        <dbReference type="SAM" id="MobiDB-lite"/>
    </source>
</evidence>
<proteinExistence type="predicted"/>
<dbReference type="NCBIfam" id="TIGR00725">
    <property type="entry name" value="TIGR00725 family protein"/>
    <property type="match status" value="1"/>
</dbReference>
<dbReference type="Pfam" id="PF18306">
    <property type="entry name" value="LDcluster4"/>
    <property type="match status" value="1"/>
</dbReference>
<dbReference type="PANTHER" id="PTHR43393:SF3">
    <property type="entry name" value="LYSINE DECARBOXYLASE-LIKE PROTEIN"/>
    <property type="match status" value="1"/>
</dbReference>
<gene>
    <name evidence="2" type="ORF">caldi_06790</name>
</gene>
<protein>
    <recommendedName>
        <fullName evidence="4">TIGR00725 family protein</fullName>
    </recommendedName>
</protein>
<keyword evidence="3" id="KW-1185">Reference proteome</keyword>
<dbReference type="KEGG" id="cmic:caldi_06790"/>
<dbReference type="SUPFAM" id="SSF102405">
    <property type="entry name" value="MCP/YpsA-like"/>
    <property type="match status" value="1"/>
</dbReference>
<reference evidence="2" key="1">
    <citation type="submission" date="2022-03" db="EMBL/GenBank/DDBJ databases">
        <title>Complete genome sequence of Caldinitratiruptor microaerophilus.</title>
        <authorList>
            <person name="Mukaiyama R."/>
            <person name="Nishiyama T."/>
            <person name="Ueda K."/>
        </authorList>
    </citation>
    <scope>NUCLEOTIDE SEQUENCE</scope>
    <source>
        <strain evidence="2">JCM 16183</strain>
    </source>
</reference>